<gene>
    <name evidence="2" type="ORF">BJ965_000328</name>
</gene>
<evidence type="ECO:0000313" key="3">
    <source>
        <dbReference type="Proteomes" id="UP000565089"/>
    </source>
</evidence>
<sequence length="119" mass="12496">MLPSDALRTVGGNVRGLRDFDPALLHALDAAGPATRRAVARLAARRACEAAGLTALDRGADALTALAEDRPLPPPFDDDARMRHALACEPDVPDRTVGWAVPPERQPCEPADSASGPLL</sequence>
<dbReference type="Proteomes" id="UP000565089">
    <property type="component" value="Unassembled WGS sequence"/>
</dbReference>
<name>A0A7W7GEB1_9ACTN</name>
<organism evidence="2 3">
    <name type="scientific">Streptomyces luteogriseus</name>
    <dbReference type="NCBI Taxonomy" id="68233"/>
    <lineage>
        <taxon>Bacteria</taxon>
        <taxon>Bacillati</taxon>
        <taxon>Actinomycetota</taxon>
        <taxon>Actinomycetes</taxon>
        <taxon>Kitasatosporales</taxon>
        <taxon>Streptomycetaceae</taxon>
        <taxon>Streptomyces</taxon>
    </lineage>
</organism>
<dbReference type="AlphaFoldDB" id="A0A7W7GEB1"/>
<dbReference type="EMBL" id="JACHMS010000001">
    <property type="protein sequence ID" value="MBB4710446.1"/>
    <property type="molecule type" value="Genomic_DNA"/>
</dbReference>
<evidence type="ECO:0000313" key="2">
    <source>
        <dbReference type="EMBL" id="MBB4710446.1"/>
    </source>
</evidence>
<dbReference type="RefSeq" id="WP_246545815.1">
    <property type="nucleotide sequence ID" value="NZ_JACHMS010000001.1"/>
</dbReference>
<keyword evidence="3" id="KW-1185">Reference proteome</keyword>
<protein>
    <submittedName>
        <fullName evidence="2">Uncharacterized protein</fullName>
    </submittedName>
</protein>
<dbReference type="GeneID" id="95799686"/>
<evidence type="ECO:0000256" key="1">
    <source>
        <dbReference type="SAM" id="MobiDB-lite"/>
    </source>
</evidence>
<reference evidence="2 3" key="1">
    <citation type="submission" date="2020-08" db="EMBL/GenBank/DDBJ databases">
        <title>Sequencing the genomes of 1000 actinobacteria strains.</title>
        <authorList>
            <person name="Klenk H.-P."/>
        </authorList>
    </citation>
    <scope>NUCLEOTIDE SEQUENCE [LARGE SCALE GENOMIC DNA]</scope>
    <source>
        <strain evidence="2 3">DSM 40483</strain>
    </source>
</reference>
<accession>A0A7W7GEB1</accession>
<comment type="caution">
    <text evidence="2">The sequence shown here is derived from an EMBL/GenBank/DDBJ whole genome shotgun (WGS) entry which is preliminary data.</text>
</comment>
<proteinExistence type="predicted"/>
<feature type="region of interest" description="Disordered" evidence="1">
    <location>
        <begin position="100"/>
        <end position="119"/>
    </location>
</feature>